<evidence type="ECO:0000256" key="2">
    <source>
        <dbReference type="SAM" id="SignalP"/>
    </source>
</evidence>
<evidence type="ECO:0008006" key="5">
    <source>
        <dbReference type="Google" id="ProtNLM"/>
    </source>
</evidence>
<dbReference type="EMBL" id="JAFBMS010000326">
    <property type="protein sequence ID" value="KAG9331490.1"/>
    <property type="molecule type" value="Genomic_DNA"/>
</dbReference>
<reference evidence="3" key="1">
    <citation type="thesis" date="2021" institute="BYU ScholarsArchive" country="Provo, UT, USA">
        <title>Applications of and Algorithms for Genome Assembly and Genomic Analyses with an Emphasis on Marine Teleosts.</title>
        <authorList>
            <person name="Pickett B.D."/>
        </authorList>
    </citation>
    <scope>NUCLEOTIDE SEQUENCE</scope>
    <source>
        <strain evidence="3">HI-2016</strain>
    </source>
</reference>
<name>A0A8T2MWB1_9TELE</name>
<feature type="chain" id="PRO_5035830123" description="Secreted protein" evidence="2">
    <location>
        <begin position="19"/>
        <end position="200"/>
    </location>
</feature>
<keyword evidence="4" id="KW-1185">Reference proteome</keyword>
<evidence type="ECO:0000313" key="3">
    <source>
        <dbReference type="EMBL" id="KAG9331490.1"/>
    </source>
</evidence>
<comment type="caution">
    <text evidence="3">The sequence shown here is derived from an EMBL/GenBank/DDBJ whole genome shotgun (WGS) entry which is preliminary data.</text>
</comment>
<dbReference type="Proteomes" id="UP000824540">
    <property type="component" value="Unassembled WGS sequence"/>
</dbReference>
<feature type="region of interest" description="Disordered" evidence="1">
    <location>
        <begin position="37"/>
        <end position="56"/>
    </location>
</feature>
<gene>
    <name evidence="3" type="ORF">JZ751_018891</name>
</gene>
<protein>
    <recommendedName>
        <fullName evidence="5">Secreted protein</fullName>
    </recommendedName>
</protein>
<proteinExistence type="predicted"/>
<sequence>MAGFSFETLLILPHLVAGLQHCRHTILRTRAQNKSLYPHGLSSESPGSKPHQSDPRLTFRADESAAEMSHALCSDRLSNSGVAQVEDRSDGSGLGIISSFRPSHPLWGHSWVTSLIRLLAPAECVTGRLTQYLTFLRGATRQVTPFRYCGLSALNSVQSRFSIQSCCLSSTCLRVFLASLFASTLSPSVFIPPHGPHPWF</sequence>
<evidence type="ECO:0000313" key="4">
    <source>
        <dbReference type="Proteomes" id="UP000824540"/>
    </source>
</evidence>
<feature type="signal peptide" evidence="2">
    <location>
        <begin position="1"/>
        <end position="18"/>
    </location>
</feature>
<accession>A0A8T2MWB1</accession>
<dbReference type="AlphaFoldDB" id="A0A8T2MWB1"/>
<keyword evidence="2" id="KW-0732">Signal</keyword>
<organism evidence="3 4">
    <name type="scientific">Albula glossodonta</name>
    <name type="common">roundjaw bonefish</name>
    <dbReference type="NCBI Taxonomy" id="121402"/>
    <lineage>
        <taxon>Eukaryota</taxon>
        <taxon>Metazoa</taxon>
        <taxon>Chordata</taxon>
        <taxon>Craniata</taxon>
        <taxon>Vertebrata</taxon>
        <taxon>Euteleostomi</taxon>
        <taxon>Actinopterygii</taxon>
        <taxon>Neopterygii</taxon>
        <taxon>Teleostei</taxon>
        <taxon>Albuliformes</taxon>
        <taxon>Albulidae</taxon>
        <taxon>Albula</taxon>
    </lineage>
</organism>
<evidence type="ECO:0000256" key="1">
    <source>
        <dbReference type="SAM" id="MobiDB-lite"/>
    </source>
</evidence>